<evidence type="ECO:0000256" key="8">
    <source>
        <dbReference type="PROSITE-ProRule" id="PRU10052"/>
    </source>
</evidence>
<evidence type="ECO:0000256" key="4">
    <source>
        <dbReference type="ARBA" id="ARBA00022525"/>
    </source>
</evidence>
<evidence type="ECO:0000256" key="1">
    <source>
        <dbReference type="ARBA" id="ARBA00004191"/>
    </source>
</evidence>
<keyword evidence="5 9" id="KW-0378">Hydrolase</keyword>
<dbReference type="GeneID" id="106773281"/>
<dbReference type="Proteomes" id="UP000087766">
    <property type="component" value="Chromosome 9"/>
</dbReference>
<reference evidence="10" key="1">
    <citation type="journal article" date="2014" name="Nat. Commun.">
        <title>Genome sequence of mungbean and insights into evolution within Vigna species.</title>
        <authorList>
            <person name="Kang Y.J."/>
            <person name="Kim S.K."/>
            <person name="Kim M.Y."/>
            <person name="Lestari P."/>
            <person name="Kim K.H."/>
            <person name="Ha B.K."/>
            <person name="Jun T.H."/>
            <person name="Hwang W.J."/>
            <person name="Lee T."/>
            <person name="Lee J."/>
            <person name="Shim S."/>
            <person name="Yoon M.Y."/>
            <person name="Jang Y.E."/>
            <person name="Han K.S."/>
            <person name="Taeprayoon P."/>
            <person name="Yoon N."/>
            <person name="Somta P."/>
            <person name="Tanya P."/>
            <person name="Kim K.S."/>
            <person name="Gwag J.G."/>
            <person name="Moon J.K."/>
            <person name="Lee Y.H."/>
            <person name="Park B.S."/>
            <person name="Bombarely A."/>
            <person name="Doyle J.J."/>
            <person name="Jackson S.A."/>
            <person name="Schafleitner R."/>
            <person name="Srinives P."/>
            <person name="Varshney R.K."/>
            <person name="Lee S.H."/>
        </authorList>
    </citation>
    <scope>NUCLEOTIDE SEQUENCE [LARGE SCALE GENOMIC DNA]</scope>
    <source>
        <strain evidence="10">cv. VC1973A</strain>
    </source>
</reference>
<evidence type="ECO:0000313" key="10">
    <source>
        <dbReference type="Proteomes" id="UP000087766"/>
    </source>
</evidence>
<comment type="subcellular location">
    <subcellularLocation>
        <location evidence="1">Secreted</location>
        <location evidence="1">Cell wall</location>
    </subcellularLocation>
</comment>
<proteinExistence type="inferred from homology"/>
<dbReference type="InterPro" id="IPR006626">
    <property type="entry name" value="PbH1"/>
</dbReference>
<comment type="similarity">
    <text evidence="2 9">Belongs to the glycosyl hydrolase 28 family.</text>
</comment>
<gene>
    <name evidence="11" type="primary">LOC106773281</name>
</gene>
<organism evidence="10 11">
    <name type="scientific">Vigna radiata var. radiata</name>
    <name type="common">Mung bean</name>
    <name type="synonym">Phaseolus aureus</name>
    <dbReference type="NCBI Taxonomy" id="3916"/>
    <lineage>
        <taxon>Eukaryota</taxon>
        <taxon>Viridiplantae</taxon>
        <taxon>Streptophyta</taxon>
        <taxon>Embryophyta</taxon>
        <taxon>Tracheophyta</taxon>
        <taxon>Spermatophyta</taxon>
        <taxon>Magnoliopsida</taxon>
        <taxon>eudicotyledons</taxon>
        <taxon>Gunneridae</taxon>
        <taxon>Pentapetalae</taxon>
        <taxon>rosids</taxon>
        <taxon>fabids</taxon>
        <taxon>Fabales</taxon>
        <taxon>Fabaceae</taxon>
        <taxon>Papilionoideae</taxon>
        <taxon>50 kb inversion clade</taxon>
        <taxon>NPAAA clade</taxon>
        <taxon>indigoferoid/millettioid clade</taxon>
        <taxon>Phaseoleae</taxon>
        <taxon>Vigna</taxon>
    </lineage>
</organism>
<dbReference type="PANTHER" id="PTHR31375">
    <property type="match status" value="1"/>
</dbReference>
<dbReference type="KEGG" id="vra:106773281"/>
<evidence type="ECO:0000256" key="6">
    <source>
        <dbReference type="ARBA" id="ARBA00023295"/>
    </source>
</evidence>
<feature type="active site" evidence="8">
    <location>
        <position position="241"/>
    </location>
</feature>
<dbReference type="Pfam" id="PF00295">
    <property type="entry name" value="Glyco_hydro_28"/>
    <property type="match status" value="1"/>
</dbReference>
<dbReference type="GO" id="GO:0071555">
    <property type="term" value="P:cell wall organization"/>
    <property type="evidence" value="ECO:0007669"/>
    <property type="project" value="UniProtKB-KW"/>
</dbReference>
<evidence type="ECO:0000313" key="11">
    <source>
        <dbReference type="RefSeq" id="XP_022641621.1"/>
    </source>
</evidence>
<protein>
    <submittedName>
        <fullName evidence="11">Probable polygalacturonase At3g15720</fullName>
    </submittedName>
</protein>
<reference evidence="11" key="2">
    <citation type="submission" date="2025-08" db="UniProtKB">
        <authorList>
            <consortium name="RefSeq"/>
        </authorList>
    </citation>
    <scope>IDENTIFICATION</scope>
    <source>
        <tissue evidence="11">Leaf</tissue>
    </source>
</reference>
<dbReference type="Gene3D" id="2.160.20.10">
    <property type="entry name" value="Single-stranded right-handed beta-helix, Pectin lyase-like"/>
    <property type="match status" value="1"/>
</dbReference>
<dbReference type="GO" id="GO:0004650">
    <property type="term" value="F:polygalacturonase activity"/>
    <property type="evidence" value="ECO:0007669"/>
    <property type="project" value="InterPro"/>
</dbReference>
<keyword evidence="3" id="KW-0134">Cell wall</keyword>
<evidence type="ECO:0000256" key="2">
    <source>
        <dbReference type="ARBA" id="ARBA00008834"/>
    </source>
</evidence>
<evidence type="ECO:0000256" key="5">
    <source>
        <dbReference type="ARBA" id="ARBA00022801"/>
    </source>
</evidence>
<keyword evidence="4" id="KW-0964">Secreted</keyword>
<evidence type="ECO:0000256" key="3">
    <source>
        <dbReference type="ARBA" id="ARBA00022512"/>
    </source>
</evidence>
<accession>A0A3Q0FDA1</accession>
<keyword evidence="6 9" id="KW-0326">Glycosidase</keyword>
<dbReference type="PROSITE" id="PS00502">
    <property type="entry name" value="POLYGALACTURONASE"/>
    <property type="match status" value="1"/>
</dbReference>
<sequence length="390" mass="42460">MYRQEKGFLAPCMFGRSIVGTHITFHNVVNYGARGDGKSDDSHAFLRAWRDTCQTAGTPILVIPKNGIFKVKNINLSGPCKAKSIHIQLRGKIVAPQRNEWAKGLQVDDKSSLILISQVNSLTIHGSGQINGFGSSWWNCPSCQRPKVISFEQCNDLRVRYLSIIDSPRAHVTVDGCNNAVFSHIHIRAPGDSPNTDGFDISASKYITIQDSIIGTGDDCIAINGGSSFINATRIACGPGHGISVGSLGRNREHDTVEEVYVWNCSFTNTQNGARIKTWKGGSGFARKITYEKIRLTKAFNPIIIDQHYEYNDIKGGAVKVSDVTFKGFEGTSGDEKTIDIDCDSSGCFNIVLEDIKIVSSEPGKPASCSCSNAHAKTTSTTPNCNCLFK</sequence>
<dbReference type="GO" id="GO:0005975">
    <property type="term" value="P:carbohydrate metabolic process"/>
    <property type="evidence" value="ECO:0007669"/>
    <property type="project" value="InterPro"/>
</dbReference>
<name>A0A3Q0FDA1_VIGRR</name>
<dbReference type="InterPro" id="IPR012334">
    <property type="entry name" value="Pectin_lyas_fold"/>
</dbReference>
<dbReference type="SUPFAM" id="SSF51126">
    <property type="entry name" value="Pectin lyase-like"/>
    <property type="match status" value="1"/>
</dbReference>
<keyword evidence="10" id="KW-1185">Reference proteome</keyword>
<dbReference type="RefSeq" id="XP_022641621.1">
    <property type="nucleotide sequence ID" value="XM_022785900.1"/>
</dbReference>
<dbReference type="STRING" id="3916.A0A3Q0FDA1"/>
<dbReference type="OrthoDB" id="1400786at2759"/>
<dbReference type="SMART" id="SM00710">
    <property type="entry name" value="PbH1"/>
    <property type="match status" value="3"/>
</dbReference>
<dbReference type="InterPro" id="IPR000743">
    <property type="entry name" value="Glyco_hydro_28"/>
</dbReference>
<dbReference type="InterPro" id="IPR011050">
    <property type="entry name" value="Pectin_lyase_fold/virulence"/>
</dbReference>
<keyword evidence="7" id="KW-0961">Cell wall biogenesis/degradation</keyword>
<evidence type="ECO:0000256" key="7">
    <source>
        <dbReference type="ARBA" id="ARBA00023316"/>
    </source>
</evidence>
<dbReference type="AlphaFoldDB" id="A0A3Q0FDA1"/>
<evidence type="ECO:0000256" key="9">
    <source>
        <dbReference type="RuleBase" id="RU361169"/>
    </source>
</evidence>